<dbReference type="RefSeq" id="XP_005716714.1">
    <property type="nucleotide sequence ID" value="XM_005716657.1"/>
</dbReference>
<proteinExistence type="predicted"/>
<name>R7QHI8_CHOCR</name>
<dbReference type="AlphaFoldDB" id="R7QHI8"/>
<gene>
    <name evidence="1" type="ORF">CHC_T00005553001</name>
</gene>
<sequence length="51" mass="5571">MVAVGLPYNDPLREGAWPTLPVACTVCVRSQDPCRRAAITTIKFQVRAVAK</sequence>
<evidence type="ECO:0000313" key="2">
    <source>
        <dbReference type="Proteomes" id="UP000012073"/>
    </source>
</evidence>
<dbReference type="GeneID" id="17324420"/>
<dbReference type="Gramene" id="CDF36895">
    <property type="protein sequence ID" value="CDF36895"/>
    <property type="gene ID" value="CHC_T00005553001"/>
</dbReference>
<keyword evidence="2" id="KW-1185">Reference proteome</keyword>
<reference evidence="2" key="1">
    <citation type="journal article" date="2013" name="Proc. Natl. Acad. Sci. U.S.A.">
        <title>Genome structure and metabolic features in the red seaweed Chondrus crispus shed light on evolution of the Archaeplastida.</title>
        <authorList>
            <person name="Collen J."/>
            <person name="Porcel B."/>
            <person name="Carre W."/>
            <person name="Ball S.G."/>
            <person name="Chaparro C."/>
            <person name="Tonon T."/>
            <person name="Barbeyron T."/>
            <person name="Michel G."/>
            <person name="Noel B."/>
            <person name="Valentin K."/>
            <person name="Elias M."/>
            <person name="Artiguenave F."/>
            <person name="Arun A."/>
            <person name="Aury J.M."/>
            <person name="Barbosa-Neto J.F."/>
            <person name="Bothwell J.H."/>
            <person name="Bouget F.Y."/>
            <person name="Brillet L."/>
            <person name="Cabello-Hurtado F."/>
            <person name="Capella-Gutierrez S."/>
            <person name="Charrier B."/>
            <person name="Cladiere L."/>
            <person name="Cock J.M."/>
            <person name="Coelho S.M."/>
            <person name="Colleoni C."/>
            <person name="Czjzek M."/>
            <person name="Da Silva C."/>
            <person name="Delage L."/>
            <person name="Denoeud F."/>
            <person name="Deschamps P."/>
            <person name="Dittami S.M."/>
            <person name="Gabaldon T."/>
            <person name="Gachon C.M."/>
            <person name="Groisillier A."/>
            <person name="Herve C."/>
            <person name="Jabbari K."/>
            <person name="Katinka M."/>
            <person name="Kloareg B."/>
            <person name="Kowalczyk N."/>
            <person name="Labadie K."/>
            <person name="Leblanc C."/>
            <person name="Lopez P.J."/>
            <person name="McLachlan D.H."/>
            <person name="Meslet-Cladiere L."/>
            <person name="Moustafa A."/>
            <person name="Nehr Z."/>
            <person name="Nyvall Collen P."/>
            <person name="Panaud O."/>
            <person name="Partensky F."/>
            <person name="Poulain J."/>
            <person name="Rensing S.A."/>
            <person name="Rousvoal S."/>
            <person name="Samson G."/>
            <person name="Symeonidi A."/>
            <person name="Weissenbach J."/>
            <person name="Zambounis A."/>
            <person name="Wincker P."/>
            <person name="Boyen C."/>
        </authorList>
    </citation>
    <scope>NUCLEOTIDE SEQUENCE [LARGE SCALE GENOMIC DNA]</scope>
    <source>
        <strain evidence="2">cv. Stackhouse</strain>
    </source>
</reference>
<dbReference type="EMBL" id="HG001807">
    <property type="protein sequence ID" value="CDF36895.1"/>
    <property type="molecule type" value="Genomic_DNA"/>
</dbReference>
<protein>
    <submittedName>
        <fullName evidence="1">Uncharacterized protein</fullName>
    </submittedName>
</protein>
<accession>R7QHI8</accession>
<organism evidence="1 2">
    <name type="scientific">Chondrus crispus</name>
    <name type="common">Carrageen Irish moss</name>
    <name type="synonym">Polymorpha crispa</name>
    <dbReference type="NCBI Taxonomy" id="2769"/>
    <lineage>
        <taxon>Eukaryota</taxon>
        <taxon>Rhodophyta</taxon>
        <taxon>Florideophyceae</taxon>
        <taxon>Rhodymeniophycidae</taxon>
        <taxon>Gigartinales</taxon>
        <taxon>Gigartinaceae</taxon>
        <taxon>Chondrus</taxon>
    </lineage>
</organism>
<evidence type="ECO:0000313" key="1">
    <source>
        <dbReference type="EMBL" id="CDF36895.1"/>
    </source>
</evidence>
<dbReference type="Proteomes" id="UP000012073">
    <property type="component" value="Unassembled WGS sequence"/>
</dbReference>
<dbReference type="KEGG" id="ccp:CHC_T00005553001"/>